<dbReference type="RefSeq" id="WP_095628100.1">
    <property type="nucleotide sequence ID" value="NZ_NXLT01000002.1"/>
</dbReference>
<protein>
    <submittedName>
        <fullName evidence="1">Uncharacterized protein</fullName>
    </submittedName>
</protein>
<reference evidence="1 2" key="1">
    <citation type="submission" date="2018-04" db="EMBL/GenBank/DDBJ databases">
        <title>Novel Campyloabacter and Helicobacter Species and Strains.</title>
        <authorList>
            <person name="Mannion A.J."/>
            <person name="Shen Z."/>
            <person name="Fox J.G."/>
        </authorList>
    </citation>
    <scope>NUCLEOTIDE SEQUENCE [LARGE SCALE GENOMIC DNA]</scope>
    <source>
        <strain evidence="1 2">MIT 12-6600</strain>
    </source>
</reference>
<organism evidence="1 2">
    <name type="scientific">Helicobacter equorum</name>
    <dbReference type="NCBI Taxonomy" id="361872"/>
    <lineage>
        <taxon>Bacteria</taxon>
        <taxon>Pseudomonadati</taxon>
        <taxon>Campylobacterota</taxon>
        <taxon>Epsilonproteobacteria</taxon>
        <taxon>Campylobacterales</taxon>
        <taxon>Helicobacteraceae</taxon>
        <taxon>Helicobacter</taxon>
    </lineage>
</organism>
<dbReference type="EMBL" id="NXLT01000002">
    <property type="protein sequence ID" value="RDU67985.1"/>
    <property type="molecule type" value="Genomic_DNA"/>
</dbReference>
<sequence length="126" mass="15082">MRWLLVALIMSYLEAAQPLWMWHRDLTLAKEQNYRAKIVLEQTQKPFSMRWTLYKNYGLVMHIAYDSFRYQVILYRDYQRSDFVLDLGNAEQSPKLHIFFKDFSDKKALLHLYIEGNGASIAEENL</sequence>
<name>A0A3D8ISU5_9HELI</name>
<gene>
    <name evidence="1" type="ORF">CQA54_03445</name>
</gene>
<evidence type="ECO:0000313" key="1">
    <source>
        <dbReference type="EMBL" id="RDU67985.1"/>
    </source>
</evidence>
<dbReference type="OrthoDB" id="5334558at2"/>
<dbReference type="Proteomes" id="UP000256514">
    <property type="component" value="Unassembled WGS sequence"/>
</dbReference>
<proteinExistence type="predicted"/>
<keyword evidence="2" id="KW-1185">Reference proteome</keyword>
<comment type="caution">
    <text evidence="1">The sequence shown here is derived from an EMBL/GenBank/DDBJ whole genome shotgun (WGS) entry which is preliminary data.</text>
</comment>
<dbReference type="AlphaFoldDB" id="A0A3D8ISU5"/>
<accession>A0A3D8ISU5</accession>
<evidence type="ECO:0000313" key="2">
    <source>
        <dbReference type="Proteomes" id="UP000256514"/>
    </source>
</evidence>